<sequence length="80" mass="8856">MNFKIIPISENPKKKGGVESKTAIIASDVEILRKCLEENKGNKIKCKSKVEAFKFAALSPPKPEFLPSSRFSKFASLTDV</sequence>
<dbReference type="PANTHER" id="PTHR36856">
    <property type="entry name" value="OS07G0175200 PROTEIN"/>
    <property type="match status" value="1"/>
</dbReference>
<name>A0AAW1NJQ4_SAPOF</name>
<dbReference type="AlphaFoldDB" id="A0AAW1NJQ4"/>
<evidence type="ECO:0000313" key="1">
    <source>
        <dbReference type="EMBL" id="KAK9757953.1"/>
    </source>
</evidence>
<organism evidence="1 2">
    <name type="scientific">Saponaria officinalis</name>
    <name type="common">Common soapwort</name>
    <name type="synonym">Lychnis saponaria</name>
    <dbReference type="NCBI Taxonomy" id="3572"/>
    <lineage>
        <taxon>Eukaryota</taxon>
        <taxon>Viridiplantae</taxon>
        <taxon>Streptophyta</taxon>
        <taxon>Embryophyta</taxon>
        <taxon>Tracheophyta</taxon>
        <taxon>Spermatophyta</taxon>
        <taxon>Magnoliopsida</taxon>
        <taxon>eudicotyledons</taxon>
        <taxon>Gunneridae</taxon>
        <taxon>Pentapetalae</taxon>
        <taxon>Caryophyllales</taxon>
        <taxon>Caryophyllaceae</taxon>
        <taxon>Caryophylleae</taxon>
        <taxon>Saponaria</taxon>
    </lineage>
</organism>
<evidence type="ECO:0000313" key="2">
    <source>
        <dbReference type="Proteomes" id="UP001443914"/>
    </source>
</evidence>
<gene>
    <name evidence="1" type="ORF">RND81_01G196000</name>
</gene>
<proteinExistence type="predicted"/>
<keyword evidence="2" id="KW-1185">Reference proteome</keyword>
<dbReference type="Proteomes" id="UP001443914">
    <property type="component" value="Unassembled WGS sequence"/>
</dbReference>
<accession>A0AAW1NJQ4</accession>
<protein>
    <submittedName>
        <fullName evidence="1">Uncharacterized protein</fullName>
    </submittedName>
</protein>
<dbReference type="PANTHER" id="PTHR36856:SF2">
    <property type="match status" value="1"/>
</dbReference>
<reference evidence="1" key="1">
    <citation type="submission" date="2024-03" db="EMBL/GenBank/DDBJ databases">
        <title>WGS assembly of Saponaria officinalis var. Norfolk2.</title>
        <authorList>
            <person name="Jenkins J."/>
            <person name="Shu S."/>
            <person name="Grimwood J."/>
            <person name="Barry K."/>
            <person name="Goodstein D."/>
            <person name="Schmutz J."/>
            <person name="Leebens-Mack J."/>
            <person name="Osbourn A."/>
        </authorList>
    </citation>
    <scope>NUCLEOTIDE SEQUENCE [LARGE SCALE GENOMIC DNA]</scope>
    <source>
        <strain evidence="1">JIC</strain>
    </source>
</reference>
<comment type="caution">
    <text evidence="1">The sequence shown here is derived from an EMBL/GenBank/DDBJ whole genome shotgun (WGS) entry which is preliminary data.</text>
</comment>
<dbReference type="EMBL" id="JBDFQZ010000001">
    <property type="protein sequence ID" value="KAK9757953.1"/>
    <property type="molecule type" value="Genomic_DNA"/>
</dbReference>